<dbReference type="GO" id="GO:0004843">
    <property type="term" value="F:cysteine-type deubiquitinase activity"/>
    <property type="evidence" value="ECO:0007669"/>
    <property type="project" value="UniProtKB-UniRule"/>
</dbReference>
<dbReference type="InterPro" id="IPR039785">
    <property type="entry name" value="MINY3/4"/>
</dbReference>
<dbReference type="AlphaFoldDB" id="A0AAU9WNE1"/>
<name>A0AAU9WNE1_9CNID</name>
<evidence type="ECO:0000259" key="4">
    <source>
        <dbReference type="SMART" id="SM01174"/>
    </source>
</evidence>
<evidence type="ECO:0000313" key="5">
    <source>
        <dbReference type="EMBL" id="CAH3119863.1"/>
    </source>
</evidence>
<evidence type="ECO:0000256" key="2">
    <source>
        <dbReference type="RuleBase" id="RU367088"/>
    </source>
</evidence>
<dbReference type="SMART" id="SM01174">
    <property type="entry name" value="DUF4205"/>
    <property type="match status" value="1"/>
</dbReference>
<sequence length="551" mass="62515">MSKNAEETNNMLDRWAKVFDKSLAKPVPKTLTLKRSSTLELEDVQEDVIEDIDIDAGHVLTPPIPQESRSTLHVCSRHGRERTKILEQKPVKPFRSIQPKPVKPVRQTSFHAPTPKETSAVKSGNRAETSVQLAPQPEKCPQHEVKQELVKELSLDIGPLLPSSRPKRQNSSSQRKPLERERATESVKPAVPGGDPITLEVAKALRVLLFGTPYTSFNSDWRRQHINFFSHKSYALSFHKLGPDGIMACLQGFLLRFLLYDQPSIEHVKSMLRPMSSDRQKALITAMTKILWQAGGQQRATVVLPCGECNWATMDDYREDQLTEKLHQFRFTEFSHLERFIKKHLSFFESTNGNGCILFLYSVILSRSIERVTEDLGDPNSSLMGLHDSCSQAMINLMLTGRAAANVFNGDIEFNKRGRKLPHPLNGIKGRSEIGFLSLEEHFDPKSFQVGSMLKTPKFPVWVVKTGERYGVLFSLNKELVNDWSLERRFELLYCTGSAKRNNGADESVFIIDTRDIFSSDDEFGEEPSEVEHCLRTKWPGALIEVKDERS</sequence>
<dbReference type="EMBL" id="CALNXJ010000017">
    <property type="protein sequence ID" value="CAH3119863.1"/>
    <property type="molecule type" value="Genomic_DNA"/>
</dbReference>
<dbReference type="Pfam" id="PF13898">
    <property type="entry name" value="MINDY-3_4_CD"/>
    <property type="match status" value="1"/>
</dbReference>
<keyword evidence="2" id="KW-0645">Protease</keyword>
<evidence type="ECO:0000256" key="1">
    <source>
        <dbReference type="ARBA" id="ARBA00011074"/>
    </source>
</evidence>
<dbReference type="Proteomes" id="UP001159428">
    <property type="component" value="Unassembled WGS sequence"/>
</dbReference>
<feature type="compositionally biased region" description="Polar residues" evidence="3">
    <location>
        <begin position="106"/>
        <end position="133"/>
    </location>
</feature>
<dbReference type="GO" id="GO:0006508">
    <property type="term" value="P:proteolysis"/>
    <property type="evidence" value="ECO:0007669"/>
    <property type="project" value="UniProtKB-KW"/>
</dbReference>
<dbReference type="PANTHER" id="PTHR12473:SF8">
    <property type="entry name" value="UBIQUITIN CARBOXYL-TERMINAL HYDROLASE MINDY-4-RELATED"/>
    <property type="match status" value="1"/>
</dbReference>
<proteinExistence type="inferred from homology"/>
<feature type="compositionally biased region" description="Basic and acidic residues" evidence="3">
    <location>
        <begin position="140"/>
        <end position="154"/>
    </location>
</feature>
<dbReference type="GO" id="GO:1990380">
    <property type="term" value="F:K48-linked deubiquitinase activity"/>
    <property type="evidence" value="ECO:0007669"/>
    <property type="project" value="UniProtKB-UniRule"/>
</dbReference>
<gene>
    <name evidence="5" type="ORF">PMEA_00008537</name>
</gene>
<feature type="compositionally biased region" description="Basic and acidic residues" evidence="3">
    <location>
        <begin position="176"/>
        <end position="185"/>
    </location>
</feature>
<evidence type="ECO:0000256" key="3">
    <source>
        <dbReference type="SAM" id="MobiDB-lite"/>
    </source>
</evidence>
<feature type="region of interest" description="Disordered" evidence="3">
    <location>
        <begin position="90"/>
        <end position="191"/>
    </location>
</feature>
<keyword evidence="2" id="KW-0788">Thiol protease</keyword>
<comment type="function">
    <text evidence="2">Hydrolase that can remove 'Lys-48'-linked conjugated ubiquitin from proteins.</text>
</comment>
<comment type="similarity">
    <text evidence="1 2">Belongs to the MINDY deubiquitinase family. FAM188 subfamily.</text>
</comment>
<comment type="caution">
    <text evidence="5">The sequence shown here is derived from an EMBL/GenBank/DDBJ whole genome shotgun (WGS) entry which is preliminary data.</text>
</comment>
<keyword evidence="2" id="KW-0833">Ubl conjugation pathway</keyword>
<protein>
    <recommendedName>
        <fullName evidence="2">Ubiquitin carboxyl-terminal hydrolase MINDY</fullName>
        <ecNumber evidence="2">3.4.19.12</ecNumber>
    </recommendedName>
</protein>
<reference evidence="5 6" key="1">
    <citation type="submission" date="2022-05" db="EMBL/GenBank/DDBJ databases">
        <authorList>
            <consortium name="Genoscope - CEA"/>
            <person name="William W."/>
        </authorList>
    </citation>
    <scope>NUCLEOTIDE SEQUENCE [LARGE SCALE GENOMIC DNA]</scope>
</reference>
<feature type="domain" description="Deubiquitinating enzyme MINDY-3/4 conserved" evidence="4">
    <location>
        <begin position="206"/>
        <end position="549"/>
    </location>
</feature>
<evidence type="ECO:0000313" key="6">
    <source>
        <dbReference type="Proteomes" id="UP001159428"/>
    </source>
</evidence>
<keyword evidence="6" id="KW-1185">Reference proteome</keyword>
<dbReference type="InterPro" id="IPR025257">
    <property type="entry name" value="MINDY-3/4_CD"/>
</dbReference>
<dbReference type="PANTHER" id="PTHR12473">
    <property type="entry name" value="UBIQUITIN CARBOXYL-TERMINAL HYDROLASE MINDY-4-RELATED"/>
    <property type="match status" value="1"/>
</dbReference>
<dbReference type="EC" id="3.4.19.12" evidence="2"/>
<dbReference type="GO" id="GO:0071108">
    <property type="term" value="P:protein K48-linked deubiquitination"/>
    <property type="evidence" value="ECO:0007669"/>
    <property type="project" value="InterPro"/>
</dbReference>
<organism evidence="5 6">
    <name type="scientific">Pocillopora meandrina</name>
    <dbReference type="NCBI Taxonomy" id="46732"/>
    <lineage>
        <taxon>Eukaryota</taxon>
        <taxon>Metazoa</taxon>
        <taxon>Cnidaria</taxon>
        <taxon>Anthozoa</taxon>
        <taxon>Hexacorallia</taxon>
        <taxon>Scleractinia</taxon>
        <taxon>Astrocoeniina</taxon>
        <taxon>Pocilloporidae</taxon>
        <taxon>Pocillopora</taxon>
    </lineage>
</organism>
<comment type="catalytic activity">
    <reaction evidence="2">
        <text>Thiol-dependent hydrolysis of ester, thioester, amide, peptide and isopeptide bonds formed by the C-terminal Gly of ubiquitin (a 76-residue protein attached to proteins as an intracellular targeting signal).</text>
        <dbReference type="EC" id="3.4.19.12"/>
    </reaction>
</comment>
<keyword evidence="2" id="KW-0378">Hydrolase</keyword>
<accession>A0AAU9WNE1</accession>